<gene>
    <name evidence="1" type="ORF">OWV82_012752</name>
</gene>
<evidence type="ECO:0000313" key="1">
    <source>
        <dbReference type="EMBL" id="KAJ4714235.1"/>
    </source>
</evidence>
<organism evidence="1 2">
    <name type="scientific">Melia azedarach</name>
    <name type="common">Chinaberry tree</name>
    <dbReference type="NCBI Taxonomy" id="155640"/>
    <lineage>
        <taxon>Eukaryota</taxon>
        <taxon>Viridiplantae</taxon>
        <taxon>Streptophyta</taxon>
        <taxon>Embryophyta</taxon>
        <taxon>Tracheophyta</taxon>
        <taxon>Spermatophyta</taxon>
        <taxon>Magnoliopsida</taxon>
        <taxon>eudicotyledons</taxon>
        <taxon>Gunneridae</taxon>
        <taxon>Pentapetalae</taxon>
        <taxon>rosids</taxon>
        <taxon>malvids</taxon>
        <taxon>Sapindales</taxon>
        <taxon>Meliaceae</taxon>
        <taxon>Melia</taxon>
    </lineage>
</organism>
<evidence type="ECO:0000313" key="2">
    <source>
        <dbReference type="Proteomes" id="UP001164539"/>
    </source>
</evidence>
<dbReference type="Proteomes" id="UP001164539">
    <property type="component" value="Chromosome 7"/>
</dbReference>
<comment type="caution">
    <text evidence="1">The sequence shown here is derived from an EMBL/GenBank/DDBJ whole genome shotgun (WGS) entry which is preliminary data.</text>
</comment>
<accession>A0ACC1XS53</accession>
<proteinExistence type="predicted"/>
<reference evidence="1 2" key="1">
    <citation type="journal article" date="2023" name="Science">
        <title>Complex scaffold remodeling in plant triterpene biosynthesis.</title>
        <authorList>
            <person name="De La Pena R."/>
            <person name="Hodgson H."/>
            <person name="Liu J.C."/>
            <person name="Stephenson M.J."/>
            <person name="Martin A.C."/>
            <person name="Owen C."/>
            <person name="Harkess A."/>
            <person name="Leebens-Mack J."/>
            <person name="Jimenez L.E."/>
            <person name="Osbourn A."/>
            <person name="Sattely E.S."/>
        </authorList>
    </citation>
    <scope>NUCLEOTIDE SEQUENCE [LARGE SCALE GENOMIC DNA]</scope>
    <source>
        <strain evidence="2">cv. JPN11</strain>
        <tissue evidence="1">Leaf</tissue>
    </source>
</reference>
<name>A0ACC1XS53_MELAZ</name>
<dbReference type="EMBL" id="CM051400">
    <property type="protein sequence ID" value="KAJ4714235.1"/>
    <property type="molecule type" value="Genomic_DNA"/>
</dbReference>
<protein>
    <submittedName>
        <fullName evidence="1">Uncharacterized protein</fullName>
    </submittedName>
</protein>
<keyword evidence="2" id="KW-1185">Reference proteome</keyword>
<sequence length="475" mass="53941">MSNNMPQSVQRALHNFIYGHDQFPQYPEFNIAQAQSSQPSFYNYAHSHNHNHNHTPQFPASHSAQSSHHNFCNCVYNDHQTHQFPVSNMAQSSHHSAYNHVCTDHQIHQFPVSNMAQSSQHSSYDYVHSDHQIHQFPVSNMAQSSQHSSYDYVHSDHQIHQFPVSNMVQSSHQAPYNYVYSHDHIHSFPVSNVVQPSHQSVHNYVYSHDRINQLPIYNMAQAQSPHPSLHNYNFVYGQDQIPQLPIYNMAQAQSSHQSFPNFGYGPDQIPHFPMSNTTAQPNFYNFVHGQAQFPQNGSENNPIDVDDLSDDDLPKSTNNFDLNLLPEDSPSLPPSPAEDDEVHEVIEISDDDEFEYDNYSSQVIFQNEEPPAGNWLDQYSSIHDWGGIAPFIPHQAAMPSPGPFNHVPLLLTIPSNLAHESLNPVPTSYTSRPHQRSAQSSTMAQFVTEETTSDYGVEVSSILKPLNLNNVDFVE</sequence>